<accession>A0A913XHW1</accession>
<sequence>MKVAVYFVLLITVFISCAQSQKKRGDCTSEEYIGDVQSCQLILVQDLQKNPKSDCSGEASKYYECAVKTMKKCYPNAEISALKSMIQRTFTVDLLCKEAALQFPTPSRINGTFPCKMDPADYQKDVTKCSEKLLSMWQANKADKGTCGEFKNTKQCIVKLAKDAECKMTEDFKRNEKLLYGTFNPFCPHGVDAEANEKPNKPNTNNQTNKTQTLKGTSTLCLLAILVCWALNPF</sequence>
<dbReference type="RefSeq" id="XP_020904549.1">
    <property type="nucleotide sequence ID" value="XM_021048890.2"/>
</dbReference>
<dbReference type="OrthoDB" id="5953574at2759"/>
<name>A0A913XHW1_EXADI</name>
<dbReference type="PROSITE" id="PS51257">
    <property type="entry name" value="PROKAR_LIPOPROTEIN"/>
    <property type="match status" value="1"/>
</dbReference>
<evidence type="ECO:0000313" key="3">
    <source>
        <dbReference type="Proteomes" id="UP000887567"/>
    </source>
</evidence>
<dbReference type="GeneID" id="110242847"/>
<proteinExistence type="predicted"/>
<feature type="signal peptide" evidence="1">
    <location>
        <begin position="1"/>
        <end position="20"/>
    </location>
</feature>
<feature type="chain" id="PRO_5037010238" evidence="1">
    <location>
        <begin position="21"/>
        <end position="234"/>
    </location>
</feature>
<dbReference type="Proteomes" id="UP000887567">
    <property type="component" value="Unplaced"/>
</dbReference>
<protein>
    <submittedName>
        <fullName evidence="2">Uncharacterized protein</fullName>
    </submittedName>
</protein>
<dbReference type="KEGG" id="epa:110242847"/>
<dbReference type="AlphaFoldDB" id="A0A913XHW1"/>
<keyword evidence="3" id="KW-1185">Reference proteome</keyword>
<reference evidence="2" key="1">
    <citation type="submission" date="2022-11" db="UniProtKB">
        <authorList>
            <consortium name="EnsemblMetazoa"/>
        </authorList>
    </citation>
    <scope>IDENTIFICATION</scope>
</reference>
<dbReference type="EnsemblMetazoa" id="XM_021048890.2">
    <property type="protein sequence ID" value="XP_020904549.1"/>
    <property type="gene ID" value="LOC110242847"/>
</dbReference>
<dbReference type="OMA" id="CTSEEYI"/>
<organism evidence="2 3">
    <name type="scientific">Exaiptasia diaphana</name>
    <name type="common">Tropical sea anemone</name>
    <name type="synonym">Aiptasia pulchella</name>
    <dbReference type="NCBI Taxonomy" id="2652724"/>
    <lineage>
        <taxon>Eukaryota</taxon>
        <taxon>Metazoa</taxon>
        <taxon>Cnidaria</taxon>
        <taxon>Anthozoa</taxon>
        <taxon>Hexacorallia</taxon>
        <taxon>Actiniaria</taxon>
        <taxon>Aiptasiidae</taxon>
        <taxon>Exaiptasia</taxon>
    </lineage>
</organism>
<evidence type="ECO:0000256" key="1">
    <source>
        <dbReference type="SAM" id="SignalP"/>
    </source>
</evidence>
<evidence type="ECO:0000313" key="2">
    <source>
        <dbReference type="EnsemblMetazoa" id="XP_020904549.1"/>
    </source>
</evidence>
<keyword evidence="1" id="KW-0732">Signal</keyword>